<dbReference type="Proteomes" id="UP001218362">
    <property type="component" value="Chromosome"/>
</dbReference>
<evidence type="ECO:0000256" key="1">
    <source>
        <dbReference type="ARBA" id="ARBA00004571"/>
    </source>
</evidence>
<keyword evidence="5" id="KW-0812">Transmembrane</keyword>
<feature type="signal peptide" evidence="13">
    <location>
        <begin position="1"/>
        <end position="30"/>
    </location>
</feature>
<reference evidence="16" key="1">
    <citation type="submission" date="2023-03" db="EMBL/GenBank/DDBJ databases">
        <title>Andean soil-derived lignocellulolytic bacterial consortium as a source of novel taxa and putative plastic-active enzymes.</title>
        <authorList>
            <person name="Diaz-Garcia L."/>
            <person name="Chuvochina M."/>
            <person name="Feuerriegel G."/>
            <person name="Bunk B."/>
            <person name="Sproer C."/>
            <person name="Streit W.R."/>
            <person name="Rodriguez L.M."/>
            <person name="Overmann J."/>
            <person name="Jimenez D.J."/>
        </authorList>
    </citation>
    <scope>NUCLEOTIDE SEQUENCE</scope>
    <source>
        <strain evidence="16">MAG 26</strain>
    </source>
</reference>
<keyword evidence="9 12" id="KW-0798">TonB box</keyword>
<dbReference type="InterPro" id="IPR012910">
    <property type="entry name" value="Plug_dom"/>
</dbReference>
<evidence type="ECO:0000256" key="9">
    <source>
        <dbReference type="ARBA" id="ARBA00023077"/>
    </source>
</evidence>
<dbReference type="InterPro" id="IPR036942">
    <property type="entry name" value="Beta-barrel_TonB_sf"/>
</dbReference>
<evidence type="ECO:0000256" key="7">
    <source>
        <dbReference type="ARBA" id="ARBA00023004"/>
    </source>
</evidence>
<keyword evidence="11" id="KW-0998">Cell outer membrane</keyword>
<evidence type="ECO:0000256" key="2">
    <source>
        <dbReference type="ARBA" id="ARBA00022448"/>
    </source>
</evidence>
<feature type="domain" description="TonB-dependent receptor-like beta-barrel" evidence="14">
    <location>
        <begin position="299"/>
        <end position="772"/>
    </location>
</feature>
<evidence type="ECO:0000313" key="17">
    <source>
        <dbReference type="Proteomes" id="UP001218362"/>
    </source>
</evidence>
<gene>
    <name evidence="16" type="ORF">P0Y56_15260</name>
</gene>
<feature type="domain" description="TonB-dependent receptor plug" evidence="15">
    <location>
        <begin position="72"/>
        <end position="180"/>
    </location>
</feature>
<dbReference type="Pfam" id="PF00593">
    <property type="entry name" value="TonB_dep_Rec_b-barrel"/>
    <property type="match status" value="1"/>
</dbReference>
<dbReference type="InterPro" id="IPR010917">
    <property type="entry name" value="TonB_rcpt_CS"/>
</dbReference>
<keyword evidence="7" id="KW-0408">Iron</keyword>
<dbReference type="GO" id="GO:0009279">
    <property type="term" value="C:cell outer membrane"/>
    <property type="evidence" value="ECO:0007669"/>
    <property type="project" value="UniProtKB-SubCell"/>
</dbReference>
<evidence type="ECO:0000256" key="5">
    <source>
        <dbReference type="ARBA" id="ARBA00022692"/>
    </source>
</evidence>
<comment type="subcellular location">
    <subcellularLocation>
        <location evidence="1">Cell outer membrane</location>
        <topology evidence="1">Multi-pass membrane protein</topology>
    </subcellularLocation>
</comment>
<name>A0AAJ5X840_9SPHN</name>
<keyword evidence="6 13" id="KW-0732">Signal</keyword>
<dbReference type="KEGG" id="acob:P0Y56_15260"/>
<evidence type="ECO:0000256" key="3">
    <source>
        <dbReference type="ARBA" id="ARBA00022452"/>
    </source>
</evidence>
<evidence type="ECO:0000256" key="11">
    <source>
        <dbReference type="ARBA" id="ARBA00023237"/>
    </source>
</evidence>
<dbReference type="PROSITE" id="PS01156">
    <property type="entry name" value="TONB_DEPENDENT_REC_2"/>
    <property type="match status" value="1"/>
</dbReference>
<keyword evidence="2" id="KW-0813">Transport</keyword>
<dbReference type="InterPro" id="IPR000531">
    <property type="entry name" value="Beta-barrel_TonB"/>
</dbReference>
<keyword evidence="8" id="KW-0406">Ion transport</keyword>
<proteinExistence type="inferred from homology"/>
<evidence type="ECO:0000256" key="13">
    <source>
        <dbReference type="SAM" id="SignalP"/>
    </source>
</evidence>
<keyword evidence="16" id="KW-0675">Receptor</keyword>
<dbReference type="InterPro" id="IPR039426">
    <property type="entry name" value="TonB-dep_rcpt-like"/>
</dbReference>
<organism evidence="16 17">
    <name type="scientific">Candidatus Andeanibacterium colombiense</name>
    <dbReference type="NCBI Taxonomy" id="3121345"/>
    <lineage>
        <taxon>Bacteria</taxon>
        <taxon>Pseudomonadati</taxon>
        <taxon>Pseudomonadota</taxon>
        <taxon>Alphaproteobacteria</taxon>
        <taxon>Sphingomonadales</taxon>
        <taxon>Sphingomonadaceae</taxon>
        <taxon>Candidatus Andeanibacterium</taxon>
    </lineage>
</organism>
<dbReference type="PANTHER" id="PTHR32552:SF81">
    <property type="entry name" value="TONB-DEPENDENT OUTER MEMBRANE RECEPTOR"/>
    <property type="match status" value="1"/>
</dbReference>
<keyword evidence="4" id="KW-0410">Iron transport</keyword>
<dbReference type="Gene3D" id="2.40.170.20">
    <property type="entry name" value="TonB-dependent receptor, beta-barrel domain"/>
    <property type="match status" value="1"/>
</dbReference>
<evidence type="ECO:0000256" key="8">
    <source>
        <dbReference type="ARBA" id="ARBA00023065"/>
    </source>
</evidence>
<evidence type="ECO:0000256" key="6">
    <source>
        <dbReference type="ARBA" id="ARBA00022729"/>
    </source>
</evidence>
<sequence>MARTSFRNRTLLAASSSFLALIALPGAAHAEAVAAVAADASAEAPADGAAAETGNDASGDIMVTARRREERAQDVPIALTAVSGETLERTGLINLVQISQLTPTLVIRNNNARNTFANIRGLGSNSDQNDGLEIGVGFYIDDVYYGRIGGSQFDLVDLDRVEVLRGPQGTLFGKNTTAGAINITTRAPTFDTEFTGEASLGEGGYRQLRGSLSGALIDNLAAFRVTVSDTHRDGTLYNVYNDSKINDYSNFSVRGQLLLTPASNVDIRIIGDYSKQTSYSRASSVVGLFTTYANGATLTNNWLDRATRAGYTPRFDIDDPFGRVVDVNGPVQANMEGYGVSGKVDWDVGPVTLTSVTAWRGWDWLPDNDTDNTPLAVTLHSGTDNHQRQFSQEFRIASSGRHTVDYVAGLYYFWQNVNALGHYQQGPDSALWNNSTANQTLANYALNGFLSYSIIEPITKSYAAFGQATWHVTDAFDITGGLRFTHEDKTGYFDQYTAAGNDLSLLSPSDQIAAQKLRDAIYPEKSYTTGTKNDALTGQITLSYTVADDVLAYATYSRGSKSGGLSLGDLPAGVSPVVRPEKVDAWEVGLKSQFWDRKITLNTALYWTDVADYQAAVTEYIGNTSSTIRYISNIPGVRSRGVEVDLSVAPTRYIRFSASAAYDDAVYKDYTNAQVAPENRNIAQVQDLSGVQLANAPKFIYNFAADLVQPVSLFTADDELYARLDYNHRSSNDTSGTNSIYTRIPGYGIANARLGLRFQNQRYDLAFWANNLFNKEYYESLSASNLGLITGGLGNERQFGATLRVQF</sequence>
<evidence type="ECO:0000256" key="12">
    <source>
        <dbReference type="RuleBase" id="RU003357"/>
    </source>
</evidence>
<evidence type="ECO:0000256" key="10">
    <source>
        <dbReference type="ARBA" id="ARBA00023136"/>
    </source>
</evidence>
<evidence type="ECO:0000256" key="4">
    <source>
        <dbReference type="ARBA" id="ARBA00022496"/>
    </source>
</evidence>
<protein>
    <submittedName>
        <fullName evidence="16">TonB-dependent receptor</fullName>
    </submittedName>
</protein>
<dbReference type="EMBL" id="CP119316">
    <property type="protein sequence ID" value="WEK46352.1"/>
    <property type="molecule type" value="Genomic_DNA"/>
</dbReference>
<evidence type="ECO:0000259" key="15">
    <source>
        <dbReference type="Pfam" id="PF07715"/>
    </source>
</evidence>
<evidence type="ECO:0000313" key="16">
    <source>
        <dbReference type="EMBL" id="WEK46352.1"/>
    </source>
</evidence>
<dbReference type="PANTHER" id="PTHR32552">
    <property type="entry name" value="FERRICHROME IRON RECEPTOR-RELATED"/>
    <property type="match status" value="1"/>
</dbReference>
<dbReference type="SUPFAM" id="SSF56935">
    <property type="entry name" value="Porins"/>
    <property type="match status" value="1"/>
</dbReference>
<dbReference type="Pfam" id="PF07715">
    <property type="entry name" value="Plug"/>
    <property type="match status" value="1"/>
</dbReference>
<dbReference type="AlphaFoldDB" id="A0AAJ5X840"/>
<accession>A0AAJ5X840</accession>
<dbReference type="GO" id="GO:0006826">
    <property type="term" value="P:iron ion transport"/>
    <property type="evidence" value="ECO:0007669"/>
    <property type="project" value="UniProtKB-KW"/>
</dbReference>
<comment type="similarity">
    <text evidence="12">Belongs to the TonB-dependent receptor family.</text>
</comment>
<feature type="chain" id="PRO_5042601840" evidence="13">
    <location>
        <begin position="31"/>
        <end position="807"/>
    </location>
</feature>
<evidence type="ECO:0000259" key="14">
    <source>
        <dbReference type="Pfam" id="PF00593"/>
    </source>
</evidence>
<keyword evidence="10 12" id="KW-0472">Membrane</keyword>
<keyword evidence="3" id="KW-1134">Transmembrane beta strand</keyword>